<evidence type="ECO:0000313" key="7">
    <source>
        <dbReference type="Proteomes" id="UP000050741"/>
    </source>
</evidence>
<reference evidence="7" key="1">
    <citation type="submission" date="2013-12" db="EMBL/GenBank/DDBJ databases">
        <authorList>
            <person name="Aslett M."/>
        </authorList>
    </citation>
    <scope>NUCLEOTIDE SEQUENCE [LARGE SCALE GENOMIC DNA]</scope>
    <source>
        <strain evidence="7">Lindley</strain>
    </source>
</reference>
<evidence type="ECO:0000256" key="5">
    <source>
        <dbReference type="ARBA" id="ARBA00023136"/>
    </source>
</evidence>
<dbReference type="AlphaFoldDB" id="A0A183CIR0"/>
<reference evidence="8" key="3">
    <citation type="submission" date="2016-06" db="UniProtKB">
        <authorList>
            <consortium name="WormBaseParasite"/>
        </authorList>
    </citation>
    <scope>IDENTIFICATION</scope>
</reference>
<dbReference type="EC" id="2.4.1.-" evidence="6"/>
<evidence type="ECO:0000256" key="4">
    <source>
        <dbReference type="ARBA" id="ARBA00022679"/>
    </source>
</evidence>
<dbReference type="InterPro" id="IPR008166">
    <property type="entry name" value="Glyco_transf_92"/>
</dbReference>
<protein>
    <recommendedName>
        <fullName evidence="6">Glycosyltransferase family 92 protein</fullName>
        <ecNumber evidence="6">2.4.1.-</ecNumber>
    </recommendedName>
</protein>
<dbReference type="GO" id="GO:0016020">
    <property type="term" value="C:membrane"/>
    <property type="evidence" value="ECO:0007669"/>
    <property type="project" value="UniProtKB-SubCell"/>
</dbReference>
<dbReference type="Proteomes" id="UP000050741">
    <property type="component" value="Unassembled WGS sequence"/>
</dbReference>
<dbReference type="WBParaSite" id="GPLIN_001276600">
    <property type="protein sequence ID" value="GPLIN_001276600"/>
    <property type="gene ID" value="GPLIN_001276600"/>
</dbReference>
<evidence type="ECO:0000256" key="2">
    <source>
        <dbReference type="ARBA" id="ARBA00007647"/>
    </source>
</evidence>
<evidence type="ECO:0000256" key="6">
    <source>
        <dbReference type="RuleBase" id="RU366017"/>
    </source>
</evidence>
<reference evidence="7" key="2">
    <citation type="submission" date="2014-05" db="EMBL/GenBank/DDBJ databases">
        <title>The genome and life-stage specific transcriptomes of Globodera pallida elucidate key aspects of plant parasitism by a cyst nematode.</title>
        <authorList>
            <person name="Cotton J.A."/>
            <person name="Lilley C.J."/>
            <person name="Jones L.M."/>
            <person name="Kikuchi T."/>
            <person name="Reid A.J."/>
            <person name="Thorpe P."/>
            <person name="Tsai I.J."/>
            <person name="Beasley H."/>
            <person name="Blok V."/>
            <person name="Cock P.J.A."/>
            <person name="Van den Akker S.E."/>
            <person name="Holroyd N."/>
            <person name="Hunt M."/>
            <person name="Mantelin S."/>
            <person name="Naghra H."/>
            <person name="Pain A."/>
            <person name="Palomares-Rius J.E."/>
            <person name="Zarowiecki M."/>
            <person name="Berriman M."/>
            <person name="Jones J.T."/>
            <person name="Urwin P.E."/>
        </authorList>
    </citation>
    <scope>NUCLEOTIDE SEQUENCE [LARGE SCALE GENOMIC DNA]</scope>
    <source>
        <strain evidence="7">Lindley</strain>
    </source>
</reference>
<keyword evidence="7" id="KW-1185">Reference proteome</keyword>
<organism evidence="7 8">
    <name type="scientific">Globodera pallida</name>
    <name type="common">Potato cyst nematode worm</name>
    <name type="synonym">Heterodera pallida</name>
    <dbReference type="NCBI Taxonomy" id="36090"/>
    <lineage>
        <taxon>Eukaryota</taxon>
        <taxon>Metazoa</taxon>
        <taxon>Ecdysozoa</taxon>
        <taxon>Nematoda</taxon>
        <taxon>Chromadorea</taxon>
        <taxon>Rhabditida</taxon>
        <taxon>Tylenchina</taxon>
        <taxon>Tylenchomorpha</taxon>
        <taxon>Tylenchoidea</taxon>
        <taxon>Heteroderidae</taxon>
        <taxon>Heteroderinae</taxon>
        <taxon>Globodera</taxon>
    </lineage>
</organism>
<evidence type="ECO:0000256" key="1">
    <source>
        <dbReference type="ARBA" id="ARBA00004167"/>
    </source>
</evidence>
<sequence length="193" mass="22684">MCEMRSNGWPTENNWKLYSATHHFVLIADIDEVVVPLRHQKWQQLLHELLARGKWRAEPSSISVRNVFKFWHKNRSGQNANDSIDSLFGLRWRSDTAQESGRYGKSFVNTRSIASVFNHFGLHRLHANVSNTLHVSEEDALKLHWRQQCPEEELGIEKCQQLSTNMIRDHLLDRFRNEVEEEIDQIVIIQNNT</sequence>
<comment type="subcellular location">
    <subcellularLocation>
        <location evidence="1">Membrane</location>
        <topology evidence="1">Single-pass membrane protein</topology>
    </subcellularLocation>
</comment>
<name>A0A183CIR0_GLOPA</name>
<keyword evidence="5" id="KW-0472">Membrane</keyword>
<accession>A0A183CIR0</accession>
<dbReference type="GO" id="GO:0016757">
    <property type="term" value="F:glycosyltransferase activity"/>
    <property type="evidence" value="ECO:0007669"/>
    <property type="project" value="UniProtKB-UniRule"/>
</dbReference>
<evidence type="ECO:0000256" key="3">
    <source>
        <dbReference type="ARBA" id="ARBA00022676"/>
    </source>
</evidence>
<proteinExistence type="inferred from homology"/>
<keyword evidence="3 6" id="KW-0328">Glycosyltransferase</keyword>
<keyword evidence="4 6" id="KW-0808">Transferase</keyword>
<evidence type="ECO:0000313" key="8">
    <source>
        <dbReference type="WBParaSite" id="GPLIN_001276600"/>
    </source>
</evidence>
<comment type="similarity">
    <text evidence="2 6">Belongs to the glycosyltransferase 92 family.</text>
</comment>
<dbReference type="Pfam" id="PF01697">
    <property type="entry name" value="Glyco_transf_92"/>
    <property type="match status" value="1"/>
</dbReference>